<proteinExistence type="predicted"/>
<evidence type="ECO:0000313" key="2">
    <source>
        <dbReference type="Proteomes" id="UP000255101"/>
    </source>
</evidence>
<evidence type="ECO:0000313" key="1">
    <source>
        <dbReference type="EMBL" id="SUB61969.1"/>
    </source>
</evidence>
<dbReference type="EMBL" id="UGTB01000004">
    <property type="protein sequence ID" value="SUB61969.1"/>
    <property type="molecule type" value="Genomic_DNA"/>
</dbReference>
<reference evidence="1 2" key="1">
    <citation type="submission" date="2018-06" db="EMBL/GenBank/DDBJ databases">
        <authorList>
            <consortium name="Pathogen Informatics"/>
            <person name="Doyle S."/>
        </authorList>
    </citation>
    <scope>NUCLEOTIDE SEQUENCE [LARGE SCALE GENOMIC DNA]</scope>
    <source>
        <strain evidence="1 2">NCTC11460</strain>
    </source>
</reference>
<sequence>MNIQIMLQDNFHKNIIVNNRLLSHFSNYIDIFYLIFEYKCYNIHIGGLDKDFRRVFVAWTLLTYLL</sequence>
<name>A0A379CIX6_9FIRM</name>
<accession>A0A379CIX6</accession>
<gene>
    <name evidence="1" type="ORF">NCTC11460_01963</name>
</gene>
<dbReference type="Proteomes" id="UP000255101">
    <property type="component" value="Unassembled WGS sequence"/>
</dbReference>
<organism evidence="1 2">
    <name type="scientific">Peptostreptococcus anaerobius</name>
    <dbReference type="NCBI Taxonomy" id="1261"/>
    <lineage>
        <taxon>Bacteria</taxon>
        <taxon>Bacillati</taxon>
        <taxon>Bacillota</taxon>
        <taxon>Clostridia</taxon>
        <taxon>Peptostreptococcales</taxon>
        <taxon>Peptostreptococcaceae</taxon>
        <taxon>Peptostreptococcus</taxon>
    </lineage>
</organism>
<protein>
    <submittedName>
        <fullName evidence="1">Uncharacterized protein</fullName>
    </submittedName>
</protein>
<dbReference type="AlphaFoldDB" id="A0A379CIX6"/>